<feature type="binding site" evidence="11">
    <location>
        <position position="191"/>
    </location>
    <ligand>
        <name>substrate</name>
    </ligand>
</feature>
<feature type="binding site" evidence="11">
    <location>
        <position position="42"/>
    </location>
    <ligand>
        <name>substrate</name>
    </ligand>
</feature>
<comment type="pathway">
    <text evidence="3 11">Cofactor biosynthesis; thiamine diphosphate biosynthesis; 4-methyl-5-(2-phosphoethyl)-thiazole from 5-(2-hydroxyethyl)-4-methylthiazole: step 1/1.</text>
</comment>
<gene>
    <name evidence="11 12" type="primary">thiM</name>
    <name evidence="12" type="ORF">PGH26_15035</name>
</gene>
<keyword evidence="7 11" id="KW-0418">Kinase</keyword>
<feature type="binding site" evidence="11">
    <location>
        <position position="118"/>
    </location>
    <ligand>
        <name>ATP</name>
        <dbReference type="ChEBI" id="CHEBI:30616"/>
    </ligand>
</feature>
<comment type="cofactor">
    <cofactor evidence="2 11">
        <name>Mg(2+)</name>
        <dbReference type="ChEBI" id="CHEBI:18420"/>
    </cofactor>
</comment>
<evidence type="ECO:0000256" key="5">
    <source>
        <dbReference type="ARBA" id="ARBA00022723"/>
    </source>
</evidence>
<keyword evidence="10 11" id="KW-0784">Thiamine biosynthesis</keyword>
<dbReference type="CDD" id="cd01170">
    <property type="entry name" value="THZ_kinase"/>
    <property type="match status" value="1"/>
</dbReference>
<evidence type="ECO:0000256" key="8">
    <source>
        <dbReference type="ARBA" id="ARBA00022840"/>
    </source>
</evidence>
<keyword evidence="6 11" id="KW-0547">Nucleotide-binding</keyword>
<feature type="binding site" evidence="11">
    <location>
        <position position="164"/>
    </location>
    <ligand>
        <name>ATP</name>
        <dbReference type="ChEBI" id="CHEBI:30616"/>
    </ligand>
</feature>
<evidence type="ECO:0000256" key="4">
    <source>
        <dbReference type="ARBA" id="ARBA00022679"/>
    </source>
</evidence>
<evidence type="ECO:0000256" key="1">
    <source>
        <dbReference type="ARBA" id="ARBA00001771"/>
    </source>
</evidence>
<name>A0ABZ0KXJ6_9BACL</name>
<dbReference type="PRINTS" id="PR01099">
    <property type="entry name" value="HYETHTZKNASE"/>
</dbReference>
<evidence type="ECO:0000256" key="9">
    <source>
        <dbReference type="ARBA" id="ARBA00022842"/>
    </source>
</evidence>
<reference evidence="12 13" key="1">
    <citation type="submission" date="2023-01" db="EMBL/GenBank/DDBJ databases">
        <title>Sporosarcina sp. nov., isolated from Korean tranditional fermented seafood 'Jeotgal'.</title>
        <authorList>
            <person name="Yang A.-I."/>
        </authorList>
    </citation>
    <scope>NUCLEOTIDE SEQUENCE [LARGE SCALE GENOMIC DNA]</scope>
    <source>
        <strain evidence="12 13">B2O-1</strain>
    </source>
</reference>
<evidence type="ECO:0000256" key="3">
    <source>
        <dbReference type="ARBA" id="ARBA00004868"/>
    </source>
</evidence>
<keyword evidence="5 11" id="KW-0479">Metal-binding</keyword>
<dbReference type="EC" id="2.7.1.50" evidence="11"/>
<dbReference type="NCBIfam" id="NF006830">
    <property type="entry name" value="PRK09355.1"/>
    <property type="match status" value="1"/>
</dbReference>
<evidence type="ECO:0000256" key="7">
    <source>
        <dbReference type="ARBA" id="ARBA00022777"/>
    </source>
</evidence>
<dbReference type="Pfam" id="PF02110">
    <property type="entry name" value="HK"/>
    <property type="match status" value="1"/>
</dbReference>
<dbReference type="HAMAP" id="MF_00228">
    <property type="entry name" value="Thz_kinase"/>
    <property type="match status" value="1"/>
</dbReference>
<dbReference type="InterPro" id="IPR000417">
    <property type="entry name" value="Hyethyz_kinase"/>
</dbReference>
<accession>A0ABZ0KXJ6</accession>
<protein>
    <recommendedName>
        <fullName evidence="11">Hydroxyethylthiazole kinase</fullName>
        <ecNumber evidence="11">2.7.1.50</ecNumber>
    </recommendedName>
    <alternativeName>
        <fullName evidence="11">4-methyl-5-beta-hydroxyethylthiazole kinase</fullName>
        <shortName evidence="11">TH kinase</shortName>
        <shortName evidence="11">Thz kinase</shortName>
    </alternativeName>
</protein>
<dbReference type="PIRSF" id="PIRSF000513">
    <property type="entry name" value="Thz_kinase"/>
    <property type="match status" value="1"/>
</dbReference>
<keyword evidence="9 11" id="KW-0460">Magnesium</keyword>
<evidence type="ECO:0000313" key="12">
    <source>
        <dbReference type="EMBL" id="WOV84161.1"/>
    </source>
</evidence>
<dbReference type="RefSeq" id="WP_323691818.1">
    <property type="nucleotide sequence ID" value="NZ_CP116341.1"/>
</dbReference>
<dbReference type="GO" id="GO:0004417">
    <property type="term" value="F:hydroxyethylthiazole kinase activity"/>
    <property type="evidence" value="ECO:0007669"/>
    <property type="project" value="UniProtKB-EC"/>
</dbReference>
<keyword evidence="13" id="KW-1185">Reference proteome</keyword>
<evidence type="ECO:0000313" key="13">
    <source>
        <dbReference type="Proteomes" id="UP001303532"/>
    </source>
</evidence>
<sequence length="268" mass="28010">MRQQTILKNLRQTKPLVHCMTNSVVANFQANGLLALGASPIMADSLEESAEIAAISSCTLLNIGTLDPTTVNSMIAAGKSAIQHGHPLILDPVGAGATAFRKQTVNHLLDTLDFSLIRGNAGEIAAIAEVAWNAKGVDAGSGDVDITDAAKQVALRNNCLVAVTGETDLVTDGERVIRISGGHELMPLVTGSGCLLNAVAGAFLAVSQADALHTAAESLAFYKKAGEIAAEQSFGPGDFAMNFLNTLHSTESSDVTDDQFQYEQEVMS</sequence>
<dbReference type="NCBIfam" id="TIGR00694">
    <property type="entry name" value="thiM"/>
    <property type="match status" value="1"/>
</dbReference>
<organism evidence="12 13">
    <name type="scientific">Sporosarcina jeotgali</name>
    <dbReference type="NCBI Taxonomy" id="3020056"/>
    <lineage>
        <taxon>Bacteria</taxon>
        <taxon>Bacillati</taxon>
        <taxon>Bacillota</taxon>
        <taxon>Bacilli</taxon>
        <taxon>Bacillales</taxon>
        <taxon>Caryophanaceae</taxon>
        <taxon>Sporosarcina</taxon>
    </lineage>
</organism>
<evidence type="ECO:0000256" key="2">
    <source>
        <dbReference type="ARBA" id="ARBA00001946"/>
    </source>
</evidence>
<comment type="function">
    <text evidence="11">Catalyzes the phosphorylation of the hydroxyl group of 4-methyl-5-beta-hydroxyethylthiazole (THZ).</text>
</comment>
<proteinExistence type="inferred from homology"/>
<dbReference type="InterPro" id="IPR029056">
    <property type="entry name" value="Ribokinase-like"/>
</dbReference>
<dbReference type="EMBL" id="CP116341">
    <property type="protein sequence ID" value="WOV84161.1"/>
    <property type="molecule type" value="Genomic_DNA"/>
</dbReference>
<evidence type="ECO:0000256" key="6">
    <source>
        <dbReference type="ARBA" id="ARBA00022741"/>
    </source>
</evidence>
<comment type="catalytic activity">
    <reaction evidence="1 11">
        <text>5-(2-hydroxyethyl)-4-methylthiazole + ATP = 4-methyl-5-(2-phosphooxyethyl)-thiazole + ADP + H(+)</text>
        <dbReference type="Rhea" id="RHEA:24212"/>
        <dbReference type="ChEBI" id="CHEBI:15378"/>
        <dbReference type="ChEBI" id="CHEBI:17957"/>
        <dbReference type="ChEBI" id="CHEBI:30616"/>
        <dbReference type="ChEBI" id="CHEBI:58296"/>
        <dbReference type="ChEBI" id="CHEBI:456216"/>
        <dbReference type="EC" id="2.7.1.50"/>
    </reaction>
</comment>
<comment type="similarity">
    <text evidence="11">Belongs to the Thz kinase family.</text>
</comment>
<evidence type="ECO:0000256" key="11">
    <source>
        <dbReference type="HAMAP-Rule" id="MF_00228"/>
    </source>
</evidence>
<keyword evidence="4 11" id="KW-0808">Transferase</keyword>
<keyword evidence="8 11" id="KW-0067">ATP-binding</keyword>
<dbReference type="Gene3D" id="3.40.1190.20">
    <property type="match status" value="1"/>
</dbReference>
<evidence type="ECO:0000256" key="10">
    <source>
        <dbReference type="ARBA" id="ARBA00022977"/>
    </source>
</evidence>
<dbReference type="Proteomes" id="UP001303532">
    <property type="component" value="Chromosome"/>
</dbReference>
<dbReference type="SUPFAM" id="SSF53613">
    <property type="entry name" value="Ribokinase-like"/>
    <property type="match status" value="1"/>
</dbReference>